<dbReference type="AlphaFoldDB" id="H3NK93"/>
<accession>H3NK93</accession>
<reference evidence="6 7" key="1">
    <citation type="submission" date="2012-01" db="EMBL/GenBank/DDBJ databases">
        <title>The Genome Sequence of Facklamia languida CCUG 37842.</title>
        <authorList>
            <consortium name="The Broad Institute Genome Sequencing Platform"/>
            <person name="Earl A."/>
            <person name="Ward D."/>
            <person name="Feldgarden M."/>
            <person name="Gevers D."/>
            <person name="Huys G."/>
            <person name="Young S.K."/>
            <person name="Zeng Q."/>
            <person name="Gargeya S."/>
            <person name="Fitzgerald M."/>
            <person name="Haas B."/>
            <person name="Abouelleil A."/>
            <person name="Alvarado L."/>
            <person name="Arachchi H.M."/>
            <person name="Berlin A."/>
            <person name="Chapman S.B."/>
            <person name="Gearin G."/>
            <person name="Goldberg J."/>
            <person name="Griggs A."/>
            <person name="Gujja S."/>
            <person name="Hansen M."/>
            <person name="Heiman D."/>
            <person name="Howarth C."/>
            <person name="Larimer J."/>
            <person name="Lui A."/>
            <person name="MacDonald P.J.P."/>
            <person name="McCowen C."/>
            <person name="Montmayeur A."/>
            <person name="Murphy C."/>
            <person name="Neiman D."/>
            <person name="Pearson M."/>
            <person name="Priest M."/>
            <person name="Roberts A."/>
            <person name="Saif S."/>
            <person name="Shea T."/>
            <person name="Sisk P."/>
            <person name="Stolte C."/>
            <person name="Sykes S."/>
            <person name="Wortman J."/>
            <person name="Nusbaum C."/>
            <person name="Birren B."/>
        </authorList>
    </citation>
    <scope>NUCLEOTIDE SEQUENCE [LARGE SCALE GENOMIC DNA]</scope>
    <source>
        <strain evidence="6 7">CCUG 37842</strain>
    </source>
</reference>
<keyword evidence="7" id="KW-1185">Reference proteome</keyword>
<dbReference type="PANTHER" id="PTHR42794">
    <property type="entry name" value="HEMIN IMPORT ATP-BINDING PROTEIN HMUV"/>
    <property type="match status" value="1"/>
</dbReference>
<dbReference type="InterPro" id="IPR027417">
    <property type="entry name" value="P-loop_NTPase"/>
</dbReference>
<dbReference type="SUPFAM" id="SSF52540">
    <property type="entry name" value="P-loop containing nucleoside triphosphate hydrolases"/>
    <property type="match status" value="1"/>
</dbReference>
<evidence type="ECO:0000256" key="2">
    <source>
        <dbReference type="ARBA" id="ARBA00022741"/>
    </source>
</evidence>
<dbReference type="PROSITE" id="PS00211">
    <property type="entry name" value="ABC_TRANSPORTER_1"/>
    <property type="match status" value="1"/>
</dbReference>
<feature type="domain" description="ABC transporter" evidence="5">
    <location>
        <begin position="2"/>
        <end position="238"/>
    </location>
</feature>
<dbReference type="Proteomes" id="UP000006190">
    <property type="component" value="Unassembled WGS sequence"/>
</dbReference>
<keyword evidence="4" id="KW-1278">Translocase</keyword>
<dbReference type="InterPro" id="IPR017871">
    <property type="entry name" value="ABC_transporter-like_CS"/>
</dbReference>
<dbReference type="CDD" id="cd03214">
    <property type="entry name" value="ABC_Iron-Siderophores_B12_Hemin"/>
    <property type="match status" value="1"/>
</dbReference>
<dbReference type="RefSeq" id="WP_006309485.1">
    <property type="nucleotide sequence ID" value="NZ_JH601133.1"/>
</dbReference>
<evidence type="ECO:0000259" key="5">
    <source>
        <dbReference type="PROSITE" id="PS50893"/>
    </source>
</evidence>
<dbReference type="GO" id="GO:0005524">
    <property type="term" value="F:ATP binding"/>
    <property type="evidence" value="ECO:0007669"/>
    <property type="project" value="UniProtKB-KW"/>
</dbReference>
<dbReference type="Gene3D" id="3.40.50.300">
    <property type="entry name" value="P-loop containing nucleotide triphosphate hydrolases"/>
    <property type="match status" value="1"/>
</dbReference>
<dbReference type="PANTHER" id="PTHR42794:SF1">
    <property type="entry name" value="HEMIN IMPORT ATP-BINDING PROTEIN HMUV"/>
    <property type="match status" value="1"/>
</dbReference>
<proteinExistence type="predicted"/>
<name>H3NK93_9LACT</name>
<gene>
    <name evidence="6" type="ORF">HMPREF9708_01282</name>
</gene>
<dbReference type="EMBL" id="AGEG01000014">
    <property type="protein sequence ID" value="EHR36610.1"/>
    <property type="molecule type" value="Genomic_DNA"/>
</dbReference>
<organism evidence="6 7">
    <name type="scientific">Facklamia languida CCUG 37842</name>
    <dbReference type="NCBI Taxonomy" id="883113"/>
    <lineage>
        <taxon>Bacteria</taxon>
        <taxon>Bacillati</taxon>
        <taxon>Bacillota</taxon>
        <taxon>Bacilli</taxon>
        <taxon>Lactobacillales</taxon>
        <taxon>Aerococcaceae</taxon>
        <taxon>Facklamia</taxon>
    </lineage>
</organism>
<dbReference type="STRING" id="883113.HMPREF9708_01282"/>
<sequence length="253" mass="28453">MIEVADLAVRVKDQLLISEVSFHMQVGQWLMICGPNGSGKTSLVKALTGEYPAQGKIILQGQPLQSYSSKEKAKRIGFLDQQHPLHFDQSLEDLVALGRYAYRRSPFSGLTNQDHDQIERAIDQVGLSHLASRSLTHLSGGELQRAFLAQVFAQDPQLLVLDEPGNHLDLVYEKELFGYLDQWLSKPGRALISVVHDLSIAKQYADQVLLMHQGLVKAFGPPQEVLTSHWLDPTYQMDVVTYLQGKYQSWQTE</sequence>
<dbReference type="InterPro" id="IPR003439">
    <property type="entry name" value="ABC_transporter-like_ATP-bd"/>
</dbReference>
<keyword evidence="2" id="KW-0547">Nucleotide-binding</keyword>
<evidence type="ECO:0000256" key="4">
    <source>
        <dbReference type="ARBA" id="ARBA00022967"/>
    </source>
</evidence>
<dbReference type="InterPro" id="IPR003593">
    <property type="entry name" value="AAA+_ATPase"/>
</dbReference>
<evidence type="ECO:0000313" key="6">
    <source>
        <dbReference type="EMBL" id="EHR36610.1"/>
    </source>
</evidence>
<evidence type="ECO:0000256" key="3">
    <source>
        <dbReference type="ARBA" id="ARBA00022840"/>
    </source>
</evidence>
<keyword evidence="1" id="KW-0813">Transport</keyword>
<dbReference type="PROSITE" id="PS50893">
    <property type="entry name" value="ABC_TRANSPORTER_2"/>
    <property type="match status" value="1"/>
</dbReference>
<dbReference type="eggNOG" id="COG1120">
    <property type="taxonomic scope" value="Bacteria"/>
</dbReference>
<evidence type="ECO:0000313" key="7">
    <source>
        <dbReference type="Proteomes" id="UP000006190"/>
    </source>
</evidence>
<protein>
    <recommendedName>
        <fullName evidence="5">ABC transporter domain-containing protein</fullName>
    </recommendedName>
</protein>
<comment type="caution">
    <text evidence="6">The sequence shown here is derived from an EMBL/GenBank/DDBJ whole genome shotgun (WGS) entry which is preliminary data.</text>
</comment>
<dbReference type="HOGENOM" id="CLU_000604_1_11_9"/>
<dbReference type="SMART" id="SM00382">
    <property type="entry name" value="AAA"/>
    <property type="match status" value="1"/>
</dbReference>
<dbReference type="GO" id="GO:0016887">
    <property type="term" value="F:ATP hydrolysis activity"/>
    <property type="evidence" value="ECO:0007669"/>
    <property type="project" value="InterPro"/>
</dbReference>
<dbReference type="Pfam" id="PF00005">
    <property type="entry name" value="ABC_tran"/>
    <property type="match status" value="1"/>
</dbReference>
<dbReference type="OrthoDB" id="9787851at2"/>
<dbReference type="PATRIC" id="fig|883113.3.peg.1279"/>
<evidence type="ECO:0000256" key="1">
    <source>
        <dbReference type="ARBA" id="ARBA00022448"/>
    </source>
</evidence>
<keyword evidence="3" id="KW-0067">ATP-binding</keyword>